<organism evidence="1 2">
    <name type="scientific">Mannheimia haemolytica</name>
    <name type="common">Pasteurella haemolytica</name>
    <dbReference type="NCBI Taxonomy" id="75985"/>
    <lineage>
        <taxon>Bacteria</taxon>
        <taxon>Pseudomonadati</taxon>
        <taxon>Pseudomonadota</taxon>
        <taxon>Gammaproteobacteria</taxon>
        <taxon>Pasteurellales</taxon>
        <taxon>Pasteurellaceae</taxon>
        <taxon>Mannheimia</taxon>
    </lineage>
</organism>
<evidence type="ECO:0000313" key="2">
    <source>
        <dbReference type="Proteomes" id="UP000254802"/>
    </source>
</evidence>
<dbReference type="Proteomes" id="UP000254802">
    <property type="component" value="Unassembled WGS sequence"/>
</dbReference>
<sequence>MEKIARLFRNGGTKQCVYRLNLSLMQSKSMFLKRKWRYFIIIEIEKYEHWQRLFELLPAVVCDETFLDTKERNQSFEQRDPFEVA</sequence>
<accession>A0A378MW20</accession>
<reference evidence="1 2" key="1">
    <citation type="submission" date="2018-06" db="EMBL/GenBank/DDBJ databases">
        <authorList>
            <consortium name="Pathogen Informatics"/>
            <person name="Doyle S."/>
        </authorList>
    </citation>
    <scope>NUCLEOTIDE SEQUENCE [LARGE SCALE GENOMIC DNA]</scope>
    <source>
        <strain evidence="1 2">NCTC10638</strain>
    </source>
</reference>
<gene>
    <name evidence="1" type="ORF">NCTC10638_01610</name>
</gene>
<proteinExistence type="predicted"/>
<dbReference type="EMBL" id="UGPN01000002">
    <property type="protein sequence ID" value="STY60412.1"/>
    <property type="molecule type" value="Genomic_DNA"/>
</dbReference>
<protein>
    <submittedName>
        <fullName evidence="1">Uncharacterized protein</fullName>
    </submittedName>
</protein>
<name>A0A378MW20_MANHA</name>
<dbReference type="AlphaFoldDB" id="A0A378MW20"/>
<evidence type="ECO:0000313" key="1">
    <source>
        <dbReference type="EMBL" id="STY60412.1"/>
    </source>
</evidence>